<protein>
    <recommendedName>
        <fullName evidence="5">Glycoside hydrolase family 38 central domain-containing protein</fullName>
    </recommendedName>
</protein>
<reference evidence="6" key="1">
    <citation type="journal article" date="2020" name="mSystems">
        <title>Genome- and Community-Level Interaction Insights into Carbon Utilization and Element Cycling Functions of Hydrothermarchaeota in Hydrothermal Sediment.</title>
        <authorList>
            <person name="Zhou Z."/>
            <person name="Liu Y."/>
            <person name="Xu W."/>
            <person name="Pan J."/>
            <person name="Luo Z.H."/>
            <person name="Li M."/>
        </authorList>
    </citation>
    <scope>NUCLEOTIDE SEQUENCE [LARGE SCALE GENOMIC DNA]</scope>
    <source>
        <strain evidence="6">SpSt-1088</strain>
    </source>
</reference>
<dbReference type="EMBL" id="DRXW01000153">
    <property type="protein sequence ID" value="HHR33762.1"/>
    <property type="molecule type" value="Genomic_DNA"/>
</dbReference>
<keyword evidence="2" id="KW-0479">Metal-binding</keyword>
<dbReference type="InterPro" id="IPR037094">
    <property type="entry name" value="Glyco_hydro_38_cen_sf"/>
</dbReference>
<dbReference type="Pfam" id="PF09261">
    <property type="entry name" value="Alpha-mann_mid"/>
    <property type="match status" value="1"/>
</dbReference>
<evidence type="ECO:0000256" key="1">
    <source>
        <dbReference type="ARBA" id="ARBA00009792"/>
    </source>
</evidence>
<evidence type="ECO:0000256" key="4">
    <source>
        <dbReference type="ARBA" id="ARBA00023295"/>
    </source>
</evidence>
<gene>
    <name evidence="6" type="ORF">ENM46_02310</name>
</gene>
<organism evidence="6">
    <name type="scientific">Fervidobacterium nodosum</name>
    <dbReference type="NCBI Taxonomy" id="2424"/>
    <lineage>
        <taxon>Bacteria</taxon>
        <taxon>Thermotogati</taxon>
        <taxon>Thermotogota</taxon>
        <taxon>Thermotogae</taxon>
        <taxon>Thermotogales</taxon>
        <taxon>Fervidobacteriaceae</taxon>
        <taxon>Fervidobacterium</taxon>
    </lineage>
</organism>
<dbReference type="InterPro" id="IPR015341">
    <property type="entry name" value="Glyco_hydro_38_cen"/>
</dbReference>
<dbReference type="Pfam" id="PF01074">
    <property type="entry name" value="Glyco_hydro_38N"/>
    <property type="match status" value="1"/>
</dbReference>
<dbReference type="InterPro" id="IPR011013">
    <property type="entry name" value="Gal_mutarotase_sf_dom"/>
</dbReference>
<dbReference type="Gene3D" id="2.70.98.30">
    <property type="entry name" value="Golgi alpha-mannosidase II, domain 4"/>
    <property type="match status" value="1"/>
</dbReference>
<proteinExistence type="inferred from homology"/>
<comment type="caution">
    <text evidence="6">The sequence shown here is derived from an EMBL/GenBank/DDBJ whole genome shotgun (WGS) entry which is preliminary data.</text>
</comment>
<sequence>MRGLIICHTHWDREWFAPSSITNRWLVRLFENLAILFNQPKNSNLTFLLDGQTLIIEDFLNTCKDEKLKKTVKELIEQKRIILGPIYAQIDFRIAHEASIMKNIELGIKVSNEFYKYEPTDVVAWMVDNFGFPGQLPQILRIYNIDKAVIWRGVNGTPEIEKKWVGSDGSTIKTVFLVGGYRNLYNLTSTREYADQRFELEIEKLSELSISGNIPLLDGYDLDTNPENPKNFLKNKLAVLSKPQDLFDNFDSIKPSVIYREQLSGKYACTFPGTLSTRIYLKQLAYYVEKILNTAQFLNWFVTEKIDLDVLWKELLKNLIHDNISGVGIDFVHSDMEKTLKKLYKTTLKIVSQNLKKLMDNSNLTSGYYTLNLFNGEYDTWYSTEKYHFKLRTDGTSISKIELKRNKKSNLENTSEIIWKNNYYEARIDETGTLRIRNPYNNKVEYYVSYMLEKELGDTYTTVRKPILFKLHPEGLKVDFSSEHNLVISQKRRLVSEDIDITINEKLIFDETPVIKLKITTLNEKGQNYVLSLITNFQENINEVFAKMPFEIVRRPITEENKIDDETYEKIKGVLLAAREVGINNVFPFQGFVGVETSQGMFSLFARGIKEYTSFSKEIGVTLLRSVDWIAKENIENRTGDAGPMIYVPEANLLGREMNFEVGLYLNAFKDIKELYKWFSLFDNPPIIFKYSSKEKRFISKNLHVKLLKVKTPWIPISDDEIVIFNPFQEHLEVLRSYAIKKTSVDKFIERSTWQTDERLQHSSSRIAILDILGKNYKFNNRKNAKFSKNRIANIKLINDILQQINTENTEKAKLRSVVTTTKCEYLMLKHKNTTLKRKELELIISKMLIKKKPKQIEDVLWKFNKLRSKRRVLDYLVELCNSQKLDNNL</sequence>
<dbReference type="SUPFAM" id="SSF74650">
    <property type="entry name" value="Galactose mutarotase-like"/>
    <property type="match status" value="1"/>
</dbReference>
<evidence type="ECO:0000256" key="3">
    <source>
        <dbReference type="ARBA" id="ARBA00022801"/>
    </source>
</evidence>
<name>A0A7C5U4X2_9BACT</name>
<accession>A0A7C5U4X2</accession>
<evidence type="ECO:0000313" key="6">
    <source>
        <dbReference type="EMBL" id="HHR33762.1"/>
    </source>
</evidence>
<dbReference type="GO" id="GO:0004559">
    <property type="term" value="F:alpha-mannosidase activity"/>
    <property type="evidence" value="ECO:0007669"/>
    <property type="project" value="InterPro"/>
</dbReference>
<dbReference type="GO" id="GO:0030246">
    <property type="term" value="F:carbohydrate binding"/>
    <property type="evidence" value="ECO:0007669"/>
    <property type="project" value="InterPro"/>
</dbReference>
<dbReference type="PANTHER" id="PTHR46017">
    <property type="entry name" value="ALPHA-MANNOSIDASE 2C1"/>
    <property type="match status" value="1"/>
</dbReference>
<dbReference type="PANTHER" id="PTHR46017:SF2">
    <property type="entry name" value="MANNOSYLGLYCERATE HYDROLASE"/>
    <property type="match status" value="1"/>
</dbReference>
<dbReference type="SMART" id="SM00872">
    <property type="entry name" value="Alpha-mann_mid"/>
    <property type="match status" value="1"/>
</dbReference>
<evidence type="ECO:0000256" key="2">
    <source>
        <dbReference type="ARBA" id="ARBA00022723"/>
    </source>
</evidence>
<keyword evidence="3" id="KW-0378">Hydrolase</keyword>
<evidence type="ECO:0000259" key="5">
    <source>
        <dbReference type="SMART" id="SM00872"/>
    </source>
</evidence>
<dbReference type="Gene3D" id="1.20.1270.50">
    <property type="entry name" value="Glycoside hydrolase family 38, central domain"/>
    <property type="match status" value="1"/>
</dbReference>
<dbReference type="Gene3D" id="3.20.110.10">
    <property type="entry name" value="Glycoside hydrolase 38, N terminal domain"/>
    <property type="match status" value="1"/>
</dbReference>
<keyword evidence="4" id="KW-0326">Glycosidase</keyword>
<dbReference type="InterPro" id="IPR000602">
    <property type="entry name" value="Glyco_hydro_38_N"/>
</dbReference>
<dbReference type="InterPro" id="IPR028995">
    <property type="entry name" value="Glyco_hydro_57/38_cen_sf"/>
</dbReference>
<comment type="similarity">
    <text evidence="1">Belongs to the glycosyl hydrolase 38 family.</text>
</comment>
<dbReference type="AlphaFoldDB" id="A0A7C5U4X2"/>
<dbReference type="InterPro" id="IPR011330">
    <property type="entry name" value="Glyco_hydro/deAcase_b/a-brl"/>
</dbReference>
<dbReference type="SUPFAM" id="SSF88713">
    <property type="entry name" value="Glycoside hydrolase/deacetylase"/>
    <property type="match status" value="1"/>
</dbReference>
<dbReference type="SUPFAM" id="SSF88688">
    <property type="entry name" value="Families 57/38 glycoside transferase middle domain"/>
    <property type="match status" value="1"/>
</dbReference>
<dbReference type="GO" id="GO:0046872">
    <property type="term" value="F:metal ion binding"/>
    <property type="evidence" value="ECO:0007669"/>
    <property type="project" value="UniProtKB-KW"/>
</dbReference>
<dbReference type="GO" id="GO:0009313">
    <property type="term" value="P:oligosaccharide catabolic process"/>
    <property type="evidence" value="ECO:0007669"/>
    <property type="project" value="TreeGrafter"/>
</dbReference>
<dbReference type="GO" id="GO:0006013">
    <property type="term" value="P:mannose metabolic process"/>
    <property type="evidence" value="ECO:0007669"/>
    <property type="project" value="InterPro"/>
</dbReference>
<feature type="domain" description="Glycoside hydrolase family 38 central" evidence="5">
    <location>
        <begin position="270"/>
        <end position="340"/>
    </location>
</feature>
<dbReference type="InterPro" id="IPR027291">
    <property type="entry name" value="Glyco_hydro_38_N_sf"/>
</dbReference>